<dbReference type="CDD" id="cd00063">
    <property type="entry name" value="FN3"/>
    <property type="match status" value="1"/>
</dbReference>
<keyword evidence="2" id="KW-1133">Transmembrane helix</keyword>
<keyword evidence="2" id="KW-0472">Membrane</keyword>
<evidence type="ECO:0000313" key="4">
    <source>
        <dbReference type="EMBL" id="MCK7592423.1"/>
    </source>
</evidence>
<name>A0ABT0GDB6_9GAMM</name>
<sequence length="885" mass="86723">MTVRLYDLATPFPAFGSGGTSSATSATASTSLRISGATFFIDQAYTPGTAISASLLWIGANFTSLGLTPGIYSAPLFGGETIEIRVGDIFTVTPSAGPNGSISPSSPLSIPSGQTTSFNVTPAPGFAASVGGTCGGSLSGNVYTTDAIVADCSVEASFTPIRNFGGTISGLQVGYSVELSEGMVAQGGYGNGSYSFAKPDGSSYSLAINTQPTGHNCVFSGPGAASGTLSGGNITDINITCTPDPISIGGTLSGLANGSPGGSNQVTLRMAYQPPVDPCASASGALTCKVAAPGNEDLVVNANGSFTFLTPLNIDDTFTVDIAPAGQPTAPAQTCTVSNAITKAASGTVGTSDVTYIVVNCAAPAQYTVGGTVSGLLSGYSVTLTQSGGEAQALGNGGYVFSVTDGSSYAVAISAQPEGHTCSISGAASGTVMGANVGGIDVSCTPNDYSIGGNVSGLAAGTQVTLRNSYAPADPCVPQPSGSDKLCKVSAPGTEDLVVSANGGFSFTTALNIGDSYSVDVAPGGQPSSPNQTCTVTGGSIDKQQGKAATGQVSTFNVSNIQVTCTTESYTVGGSVVGLAAGNSVVLQNNGGDNLTVAADGPFTFATALADGSNYTVTVLTQPTTPNQTCEISRLTPGKGSGVNSGVIAGANVVDLRVTCTTNRYTVGVEVSGLVGSGLVLRNNGGDDLAITGNGPATFATSLADGSGYSVSVATQPGNPAQTCSLPQPVKTAKGTVLGSGTINGANVTGIPVTCVTDPTAPGAPTNVQVGFNGGMATVSWTPPANDGGTPITGYTVVLQPGGLGCTVSGNPPPTSCQISGIQPGTAYTAIVTASNGAGSGAPGSGAGSPVAATPAVIPVDQPWALALLGLMFALVGGRVLVGRR</sequence>
<comment type="caution">
    <text evidence="4">The sequence shown here is derived from an EMBL/GenBank/DDBJ whole genome shotgun (WGS) entry which is preliminary data.</text>
</comment>
<dbReference type="Pfam" id="PF00041">
    <property type="entry name" value="fn3"/>
    <property type="match status" value="1"/>
</dbReference>
<keyword evidence="1" id="KW-0677">Repeat</keyword>
<proteinExistence type="predicted"/>
<organism evidence="4 5">
    <name type="scientific">Pseudomarimonas salicorniae</name>
    <dbReference type="NCBI Taxonomy" id="2933270"/>
    <lineage>
        <taxon>Bacteria</taxon>
        <taxon>Pseudomonadati</taxon>
        <taxon>Pseudomonadota</taxon>
        <taxon>Gammaproteobacteria</taxon>
        <taxon>Lysobacterales</taxon>
        <taxon>Lysobacteraceae</taxon>
        <taxon>Pseudomarimonas</taxon>
    </lineage>
</organism>
<dbReference type="SUPFAM" id="SSF49265">
    <property type="entry name" value="Fibronectin type III"/>
    <property type="match status" value="1"/>
</dbReference>
<protein>
    <submittedName>
        <fullName evidence="4">Fibronectin type III domain-containing protein</fullName>
    </submittedName>
</protein>
<accession>A0ABT0GDB6</accession>
<evidence type="ECO:0000259" key="3">
    <source>
        <dbReference type="PROSITE" id="PS50853"/>
    </source>
</evidence>
<dbReference type="PANTHER" id="PTHR13817:SF166">
    <property type="entry name" value="NEURONAL IGCAM-RELATED"/>
    <property type="match status" value="1"/>
</dbReference>
<dbReference type="InterPro" id="IPR013783">
    <property type="entry name" value="Ig-like_fold"/>
</dbReference>
<dbReference type="InterPro" id="IPR003961">
    <property type="entry name" value="FN3_dom"/>
</dbReference>
<dbReference type="SMART" id="SM00060">
    <property type="entry name" value="FN3"/>
    <property type="match status" value="1"/>
</dbReference>
<dbReference type="InterPro" id="IPR036116">
    <property type="entry name" value="FN3_sf"/>
</dbReference>
<dbReference type="Gene3D" id="2.60.40.10">
    <property type="entry name" value="Immunoglobulins"/>
    <property type="match status" value="1"/>
</dbReference>
<evidence type="ECO:0000313" key="5">
    <source>
        <dbReference type="Proteomes" id="UP001431449"/>
    </source>
</evidence>
<reference evidence="4" key="1">
    <citation type="submission" date="2022-04" db="EMBL/GenBank/DDBJ databases">
        <title>Lysobacter sp. CAU 1642 isolated from sea sand.</title>
        <authorList>
            <person name="Kim W."/>
        </authorList>
    </citation>
    <scope>NUCLEOTIDE SEQUENCE</scope>
    <source>
        <strain evidence="4">CAU 1642</strain>
    </source>
</reference>
<keyword evidence="5" id="KW-1185">Reference proteome</keyword>
<evidence type="ECO:0000256" key="1">
    <source>
        <dbReference type="ARBA" id="ARBA00022737"/>
    </source>
</evidence>
<dbReference type="PANTHER" id="PTHR13817">
    <property type="entry name" value="TITIN"/>
    <property type="match status" value="1"/>
</dbReference>
<dbReference type="Proteomes" id="UP001431449">
    <property type="component" value="Unassembled WGS sequence"/>
</dbReference>
<dbReference type="EMBL" id="JALNMH010000001">
    <property type="protein sequence ID" value="MCK7592423.1"/>
    <property type="molecule type" value="Genomic_DNA"/>
</dbReference>
<dbReference type="InterPro" id="IPR050964">
    <property type="entry name" value="Striated_Muscle_Regulatory"/>
</dbReference>
<dbReference type="PROSITE" id="PS50853">
    <property type="entry name" value="FN3"/>
    <property type="match status" value="1"/>
</dbReference>
<evidence type="ECO:0000256" key="2">
    <source>
        <dbReference type="SAM" id="Phobius"/>
    </source>
</evidence>
<feature type="domain" description="Fibronectin type-III" evidence="3">
    <location>
        <begin position="761"/>
        <end position="857"/>
    </location>
</feature>
<feature type="transmembrane region" description="Helical" evidence="2">
    <location>
        <begin position="864"/>
        <end position="882"/>
    </location>
</feature>
<dbReference type="RefSeq" id="WP_248204581.1">
    <property type="nucleotide sequence ID" value="NZ_JALNMH010000001.1"/>
</dbReference>
<gene>
    <name evidence="4" type="ORF">M0G41_01925</name>
</gene>
<keyword evidence="2" id="KW-0812">Transmembrane</keyword>